<accession>A0A0D9XQT6</accession>
<evidence type="ECO:0000313" key="2">
    <source>
        <dbReference type="EnsemblPlants" id="LPERR11G07350.1"/>
    </source>
</evidence>
<reference evidence="2" key="3">
    <citation type="submission" date="2015-04" db="UniProtKB">
        <authorList>
            <consortium name="EnsemblPlants"/>
        </authorList>
    </citation>
    <scope>IDENTIFICATION</scope>
</reference>
<protein>
    <submittedName>
        <fullName evidence="2">Uncharacterized protein</fullName>
    </submittedName>
</protein>
<reference evidence="2 3" key="1">
    <citation type="submission" date="2012-08" db="EMBL/GenBank/DDBJ databases">
        <title>Oryza genome evolution.</title>
        <authorList>
            <person name="Wing R.A."/>
        </authorList>
    </citation>
    <scope>NUCLEOTIDE SEQUENCE</scope>
</reference>
<dbReference type="AlphaFoldDB" id="A0A0D9XQT6"/>
<keyword evidence="3" id="KW-1185">Reference proteome</keyword>
<reference evidence="3" key="2">
    <citation type="submission" date="2013-12" db="EMBL/GenBank/DDBJ databases">
        <authorList>
            <person name="Yu Y."/>
            <person name="Lee S."/>
            <person name="de Baynast K."/>
            <person name="Wissotski M."/>
            <person name="Liu L."/>
            <person name="Talag J."/>
            <person name="Goicoechea J."/>
            <person name="Angelova A."/>
            <person name="Jetty R."/>
            <person name="Kudrna D."/>
            <person name="Golser W."/>
            <person name="Rivera L."/>
            <person name="Zhang J."/>
            <person name="Wing R."/>
        </authorList>
    </citation>
    <scope>NUCLEOTIDE SEQUENCE</scope>
</reference>
<name>A0A0D9XQT6_9ORYZ</name>
<organism evidence="2 3">
    <name type="scientific">Leersia perrieri</name>
    <dbReference type="NCBI Taxonomy" id="77586"/>
    <lineage>
        <taxon>Eukaryota</taxon>
        <taxon>Viridiplantae</taxon>
        <taxon>Streptophyta</taxon>
        <taxon>Embryophyta</taxon>
        <taxon>Tracheophyta</taxon>
        <taxon>Spermatophyta</taxon>
        <taxon>Magnoliopsida</taxon>
        <taxon>Liliopsida</taxon>
        <taxon>Poales</taxon>
        <taxon>Poaceae</taxon>
        <taxon>BOP clade</taxon>
        <taxon>Oryzoideae</taxon>
        <taxon>Oryzeae</taxon>
        <taxon>Oryzinae</taxon>
        <taxon>Leersia</taxon>
    </lineage>
</organism>
<dbReference type="Proteomes" id="UP000032180">
    <property type="component" value="Chromosome 11"/>
</dbReference>
<proteinExistence type="predicted"/>
<dbReference type="EnsemblPlants" id="LPERR11G07350.1">
    <property type="protein sequence ID" value="LPERR11G07350.1"/>
    <property type="gene ID" value="LPERR11G07350"/>
</dbReference>
<dbReference type="HOGENOM" id="CLU_1818599_0_0_1"/>
<feature type="region of interest" description="Disordered" evidence="1">
    <location>
        <begin position="1"/>
        <end position="28"/>
    </location>
</feature>
<evidence type="ECO:0000256" key="1">
    <source>
        <dbReference type="SAM" id="MobiDB-lite"/>
    </source>
</evidence>
<dbReference type="Gramene" id="LPERR11G07350.1">
    <property type="protein sequence ID" value="LPERR11G07350.1"/>
    <property type="gene ID" value="LPERR11G07350"/>
</dbReference>
<sequence length="142" mass="14886">MARRAGARKPGGCGGVTQAASAGRTEARRLQRLGASGIGRAREEAVAAWRRGPPLVDLVPHGRNWPPAGFSGQARGGCTVRGGCNGSWRQGEATAEGRGDSFFSLILSFSDPNCIDGSDVRRCLSSYLMISRQRGASVVAAR</sequence>
<evidence type="ECO:0000313" key="3">
    <source>
        <dbReference type="Proteomes" id="UP000032180"/>
    </source>
</evidence>